<dbReference type="RefSeq" id="WP_353984323.1">
    <property type="nucleotide sequence ID" value="NZ_JBEWLY010000014.1"/>
</dbReference>
<dbReference type="PANTHER" id="PTHR33931:SF2">
    <property type="entry name" value="HOLIN-LIKE PROTEIN CIDA"/>
    <property type="match status" value="1"/>
</dbReference>
<feature type="transmembrane region" description="Helical" evidence="6">
    <location>
        <begin position="46"/>
        <end position="67"/>
    </location>
</feature>
<feature type="transmembrane region" description="Helical" evidence="6">
    <location>
        <begin position="12"/>
        <end position="34"/>
    </location>
</feature>
<keyword evidence="4 6" id="KW-1133">Transmembrane helix</keyword>
<keyword evidence="2" id="KW-1003">Cell membrane</keyword>
<evidence type="ECO:0000313" key="8">
    <source>
        <dbReference type="Proteomes" id="UP001548713"/>
    </source>
</evidence>
<gene>
    <name evidence="7" type="ORF">ABVV53_10205</name>
</gene>
<evidence type="ECO:0000256" key="2">
    <source>
        <dbReference type="ARBA" id="ARBA00022475"/>
    </source>
</evidence>
<dbReference type="Pfam" id="PF03788">
    <property type="entry name" value="LrgA"/>
    <property type="match status" value="1"/>
</dbReference>
<evidence type="ECO:0000256" key="3">
    <source>
        <dbReference type="ARBA" id="ARBA00022692"/>
    </source>
</evidence>
<evidence type="ECO:0000256" key="5">
    <source>
        <dbReference type="ARBA" id="ARBA00023136"/>
    </source>
</evidence>
<sequence>MGLWALGEALRNAVGLPLPGGVIGCALLYGLLHIRPQLAAPLEPGCDLLIAHLILFFIPAVLSIIAYPALFGTLGTKLLFTLVAGTVIMMVSVGLLAQFLSRRPAVVSRKEQS</sequence>
<keyword evidence="5 6" id="KW-0472">Membrane</keyword>
<evidence type="ECO:0000256" key="1">
    <source>
        <dbReference type="ARBA" id="ARBA00004651"/>
    </source>
</evidence>
<name>A0ABV2D1S3_9SPHN</name>
<evidence type="ECO:0000313" key="7">
    <source>
        <dbReference type="EMBL" id="MET1755827.1"/>
    </source>
</evidence>
<dbReference type="EMBL" id="JBEWLY010000014">
    <property type="protein sequence ID" value="MET1755827.1"/>
    <property type="molecule type" value="Genomic_DNA"/>
</dbReference>
<reference evidence="7 8" key="1">
    <citation type="submission" date="2024-07" db="EMBL/GenBank/DDBJ databases">
        <title>Novosphingobium kalidii RD2P27.</title>
        <authorList>
            <person name="Sun J.-Q."/>
        </authorList>
    </citation>
    <scope>NUCLEOTIDE SEQUENCE [LARGE SCALE GENOMIC DNA]</scope>
    <source>
        <strain evidence="7 8">RD2P27</strain>
    </source>
</reference>
<accession>A0ABV2D1S3</accession>
<keyword evidence="3 6" id="KW-0812">Transmembrane</keyword>
<keyword evidence="8" id="KW-1185">Reference proteome</keyword>
<evidence type="ECO:0000256" key="4">
    <source>
        <dbReference type="ARBA" id="ARBA00022989"/>
    </source>
</evidence>
<protein>
    <submittedName>
        <fullName evidence="7">CidA/LrgA family protein</fullName>
    </submittedName>
</protein>
<comment type="caution">
    <text evidence="7">The sequence shown here is derived from an EMBL/GenBank/DDBJ whole genome shotgun (WGS) entry which is preliminary data.</text>
</comment>
<feature type="transmembrane region" description="Helical" evidence="6">
    <location>
        <begin position="79"/>
        <end position="100"/>
    </location>
</feature>
<dbReference type="InterPro" id="IPR005538">
    <property type="entry name" value="LrgA/CidA"/>
</dbReference>
<dbReference type="PANTHER" id="PTHR33931">
    <property type="entry name" value="HOLIN-LIKE PROTEIN CIDA-RELATED"/>
    <property type="match status" value="1"/>
</dbReference>
<evidence type="ECO:0000256" key="6">
    <source>
        <dbReference type="SAM" id="Phobius"/>
    </source>
</evidence>
<organism evidence="7 8">
    <name type="scientific">Novosphingobium kalidii</name>
    <dbReference type="NCBI Taxonomy" id="3230299"/>
    <lineage>
        <taxon>Bacteria</taxon>
        <taxon>Pseudomonadati</taxon>
        <taxon>Pseudomonadota</taxon>
        <taxon>Alphaproteobacteria</taxon>
        <taxon>Sphingomonadales</taxon>
        <taxon>Sphingomonadaceae</taxon>
        <taxon>Novosphingobium</taxon>
    </lineage>
</organism>
<comment type="subcellular location">
    <subcellularLocation>
        <location evidence="1">Cell membrane</location>
        <topology evidence="1">Multi-pass membrane protein</topology>
    </subcellularLocation>
</comment>
<dbReference type="Proteomes" id="UP001548713">
    <property type="component" value="Unassembled WGS sequence"/>
</dbReference>
<proteinExistence type="predicted"/>